<name>A0ABY4WKV7_9BACL</name>
<reference evidence="1" key="1">
    <citation type="submission" date="2022-06" db="EMBL/GenBank/DDBJ databases">
        <title>Genome sequencing of Brevibacillus sp. BB3-R1.</title>
        <authorList>
            <person name="Heo J."/>
            <person name="Lee D."/>
            <person name="Won M."/>
            <person name="Han B.-H."/>
            <person name="Hong S.-B."/>
            <person name="Kwon S.-W."/>
        </authorList>
    </citation>
    <scope>NUCLEOTIDE SEQUENCE</scope>
    <source>
        <strain evidence="1">BB3-R1</strain>
    </source>
</reference>
<keyword evidence="2" id="KW-1185">Reference proteome</keyword>
<dbReference type="RefSeq" id="WP_251874884.1">
    <property type="nucleotide sequence ID" value="NZ_CP098755.1"/>
</dbReference>
<protein>
    <submittedName>
        <fullName evidence="1">Uncharacterized protein</fullName>
    </submittedName>
</protein>
<dbReference type="EMBL" id="CP098755">
    <property type="protein sequence ID" value="USG67790.1"/>
    <property type="molecule type" value="Genomic_DNA"/>
</dbReference>
<evidence type="ECO:0000313" key="1">
    <source>
        <dbReference type="EMBL" id="USG67790.1"/>
    </source>
</evidence>
<evidence type="ECO:0000313" key="2">
    <source>
        <dbReference type="Proteomes" id="UP001056500"/>
    </source>
</evidence>
<sequence length="149" mass="16606">MDTYNKAKKTNYTLSDFRGKGNIVKTEDEAGSLAIKVFAEFISQLLFTLDGTSDLYENERLIKDAATNWNGSLDCGGSVLYFIPFTAENGGTTTKRATRTSFTCYGQNAYNLMNYASSWCGTSPWYSKDLAAVNFSTTYRKLVGRDVKK</sequence>
<proteinExistence type="predicted"/>
<organism evidence="1 2">
    <name type="scientific">Brevibacillus ruminantium</name>
    <dbReference type="NCBI Taxonomy" id="2950604"/>
    <lineage>
        <taxon>Bacteria</taxon>
        <taxon>Bacillati</taxon>
        <taxon>Bacillota</taxon>
        <taxon>Bacilli</taxon>
        <taxon>Bacillales</taxon>
        <taxon>Paenibacillaceae</taxon>
        <taxon>Brevibacillus</taxon>
    </lineage>
</organism>
<accession>A0ABY4WKV7</accession>
<gene>
    <name evidence="1" type="ORF">NDK47_11145</name>
</gene>
<dbReference type="Proteomes" id="UP001056500">
    <property type="component" value="Chromosome"/>
</dbReference>